<organism evidence="9 10">
    <name type="scientific">Rubrobacter marinus</name>
    <dbReference type="NCBI Taxonomy" id="2653852"/>
    <lineage>
        <taxon>Bacteria</taxon>
        <taxon>Bacillati</taxon>
        <taxon>Actinomycetota</taxon>
        <taxon>Rubrobacteria</taxon>
        <taxon>Rubrobacterales</taxon>
        <taxon>Rubrobacteraceae</taxon>
        <taxon>Rubrobacter</taxon>
    </lineage>
</organism>
<feature type="transmembrane region" description="Helical" evidence="7">
    <location>
        <begin position="60"/>
        <end position="83"/>
    </location>
</feature>
<feature type="transmembrane region" description="Helical" evidence="7">
    <location>
        <begin position="21"/>
        <end position="40"/>
    </location>
</feature>
<keyword evidence="4 7" id="KW-0812">Transmembrane</keyword>
<keyword evidence="6 7" id="KW-0472">Membrane</keyword>
<dbReference type="AlphaFoldDB" id="A0A6G8PSG6"/>
<evidence type="ECO:0000256" key="5">
    <source>
        <dbReference type="ARBA" id="ARBA00022989"/>
    </source>
</evidence>
<dbReference type="InterPro" id="IPR032816">
    <property type="entry name" value="VTT_dom"/>
</dbReference>
<dbReference type="GO" id="GO:0005886">
    <property type="term" value="C:plasma membrane"/>
    <property type="evidence" value="ECO:0007669"/>
    <property type="project" value="UniProtKB-SubCell"/>
</dbReference>
<evidence type="ECO:0000313" key="10">
    <source>
        <dbReference type="Proteomes" id="UP000502706"/>
    </source>
</evidence>
<gene>
    <name evidence="9" type="ORF">GBA65_01740</name>
</gene>
<evidence type="ECO:0000313" key="9">
    <source>
        <dbReference type="EMBL" id="QIN77438.1"/>
    </source>
</evidence>
<sequence length="248" mass="25766">MKTTVKDGAFGAFGGRRTVGALAVAGTSLLAFAVSPGLRADLVGFAALAGDAYAAGVEGFVLSFGAFAPVVYFFAMVAQVFVAPIPSGPFSLVGALVFGVWEGLALGLAGSVVGSVLVFLAVRRWGEVLVARLVGREVVRRYVGVLDRRGWWMLAVLLVPFMPDDAAVALAGLSALGFRRFLVMLVLGRTPSSAMTALLASDWVTGSTATWVTAGIVVAAVMALGLAFRGRLEAWMLRRAALRGEGTP</sequence>
<comment type="subcellular location">
    <subcellularLocation>
        <location evidence="1 7">Cell membrane</location>
        <topology evidence="1 7">Multi-pass membrane protein</topology>
    </subcellularLocation>
</comment>
<dbReference type="InterPro" id="IPR015414">
    <property type="entry name" value="TMEM64"/>
</dbReference>
<evidence type="ECO:0000256" key="3">
    <source>
        <dbReference type="ARBA" id="ARBA00022475"/>
    </source>
</evidence>
<evidence type="ECO:0000256" key="7">
    <source>
        <dbReference type="RuleBase" id="RU366058"/>
    </source>
</evidence>
<feature type="transmembrane region" description="Helical" evidence="7">
    <location>
        <begin position="209"/>
        <end position="228"/>
    </location>
</feature>
<evidence type="ECO:0000256" key="2">
    <source>
        <dbReference type="ARBA" id="ARBA00008640"/>
    </source>
</evidence>
<keyword evidence="3 7" id="KW-1003">Cell membrane</keyword>
<reference evidence="9 10" key="1">
    <citation type="submission" date="2019-10" db="EMBL/GenBank/DDBJ databases">
        <title>Rubrobacter sp nov SCSIO 52915 isolated from a deep-sea sediment in the South China Sea.</title>
        <authorList>
            <person name="Chen R.W."/>
        </authorList>
    </citation>
    <scope>NUCLEOTIDE SEQUENCE [LARGE SCALE GENOMIC DNA]</scope>
    <source>
        <strain evidence="9 10">SCSIO 52915</strain>
    </source>
</reference>
<name>A0A6G8PSG6_9ACTN</name>
<dbReference type="Pfam" id="PF09335">
    <property type="entry name" value="VTT_dom"/>
    <property type="match status" value="1"/>
</dbReference>
<proteinExistence type="inferred from homology"/>
<dbReference type="RefSeq" id="WP_166395120.1">
    <property type="nucleotide sequence ID" value="NZ_CP045121.1"/>
</dbReference>
<dbReference type="PANTHER" id="PTHR12677">
    <property type="entry name" value="GOLGI APPARATUS MEMBRANE PROTEIN TVP38-RELATED"/>
    <property type="match status" value="1"/>
</dbReference>
<evidence type="ECO:0000259" key="8">
    <source>
        <dbReference type="Pfam" id="PF09335"/>
    </source>
</evidence>
<feature type="transmembrane region" description="Helical" evidence="7">
    <location>
        <begin position="95"/>
        <end position="122"/>
    </location>
</feature>
<protein>
    <recommendedName>
        <fullName evidence="7">TVP38/TMEM64 family membrane protein</fullName>
    </recommendedName>
</protein>
<evidence type="ECO:0000256" key="1">
    <source>
        <dbReference type="ARBA" id="ARBA00004651"/>
    </source>
</evidence>
<keyword evidence="5 7" id="KW-1133">Transmembrane helix</keyword>
<feature type="domain" description="VTT" evidence="8">
    <location>
        <begin position="85"/>
        <end position="199"/>
    </location>
</feature>
<dbReference type="EMBL" id="CP045121">
    <property type="protein sequence ID" value="QIN77438.1"/>
    <property type="molecule type" value="Genomic_DNA"/>
</dbReference>
<dbReference type="PANTHER" id="PTHR12677:SF59">
    <property type="entry name" value="GOLGI APPARATUS MEMBRANE PROTEIN TVP38-RELATED"/>
    <property type="match status" value="1"/>
</dbReference>
<comment type="similarity">
    <text evidence="2 7">Belongs to the TVP38/TMEM64 family.</text>
</comment>
<evidence type="ECO:0000256" key="6">
    <source>
        <dbReference type="ARBA" id="ARBA00023136"/>
    </source>
</evidence>
<dbReference type="KEGG" id="rmar:GBA65_01740"/>
<evidence type="ECO:0000256" key="4">
    <source>
        <dbReference type="ARBA" id="ARBA00022692"/>
    </source>
</evidence>
<dbReference type="Proteomes" id="UP000502706">
    <property type="component" value="Chromosome"/>
</dbReference>
<accession>A0A6G8PSG6</accession>
<keyword evidence="10" id="KW-1185">Reference proteome</keyword>
<feature type="transmembrane region" description="Helical" evidence="7">
    <location>
        <begin position="151"/>
        <end position="174"/>
    </location>
</feature>